<dbReference type="Pfam" id="PF01841">
    <property type="entry name" value="Transglut_core"/>
    <property type="match status" value="1"/>
</dbReference>
<feature type="domain" description="Transglutaminase-like" evidence="3">
    <location>
        <begin position="470"/>
        <end position="548"/>
    </location>
</feature>
<dbReference type="PANTHER" id="PTHR42736:SF1">
    <property type="entry name" value="PROTEIN-GLUTAMINE GAMMA-GLUTAMYLTRANSFERASE"/>
    <property type="match status" value="1"/>
</dbReference>
<feature type="compositionally biased region" description="Acidic residues" evidence="1">
    <location>
        <begin position="572"/>
        <end position="592"/>
    </location>
</feature>
<reference evidence="4 5" key="1">
    <citation type="submission" date="2019-07" db="EMBL/GenBank/DDBJ databases">
        <title>Whole genome shotgun sequence of Cerasibacillus quisquiliarum NBRC 102429.</title>
        <authorList>
            <person name="Hosoyama A."/>
            <person name="Uohara A."/>
            <person name="Ohji S."/>
            <person name="Ichikawa N."/>
        </authorList>
    </citation>
    <scope>NUCLEOTIDE SEQUENCE [LARGE SCALE GENOMIC DNA]</scope>
    <source>
        <strain evidence="4 5">NBRC 102429</strain>
    </source>
</reference>
<keyword evidence="5" id="KW-1185">Reference proteome</keyword>
<dbReference type="RefSeq" id="WP_146935238.1">
    <property type="nucleotide sequence ID" value="NZ_BJXW01000007.1"/>
</dbReference>
<feature type="transmembrane region" description="Helical" evidence="2">
    <location>
        <begin position="170"/>
        <end position="187"/>
    </location>
</feature>
<keyword evidence="2" id="KW-0472">Membrane</keyword>
<keyword evidence="2" id="KW-0812">Transmembrane</keyword>
<dbReference type="Proteomes" id="UP000321491">
    <property type="component" value="Unassembled WGS sequence"/>
</dbReference>
<accession>A0A511UUC0</accession>
<dbReference type="InterPro" id="IPR002931">
    <property type="entry name" value="Transglutaminase-like"/>
</dbReference>
<feature type="transmembrane region" description="Helical" evidence="2">
    <location>
        <begin position="111"/>
        <end position="133"/>
    </location>
</feature>
<dbReference type="SUPFAM" id="SSF54001">
    <property type="entry name" value="Cysteine proteinases"/>
    <property type="match status" value="1"/>
</dbReference>
<dbReference type="AlphaFoldDB" id="A0A511UUC0"/>
<evidence type="ECO:0000256" key="1">
    <source>
        <dbReference type="SAM" id="MobiDB-lite"/>
    </source>
</evidence>
<organism evidence="4 5">
    <name type="scientific">Cerasibacillus quisquiliarum</name>
    <dbReference type="NCBI Taxonomy" id="227865"/>
    <lineage>
        <taxon>Bacteria</taxon>
        <taxon>Bacillati</taxon>
        <taxon>Bacillota</taxon>
        <taxon>Bacilli</taxon>
        <taxon>Bacillales</taxon>
        <taxon>Bacillaceae</taxon>
        <taxon>Cerasibacillus</taxon>
    </lineage>
</organism>
<evidence type="ECO:0000313" key="4">
    <source>
        <dbReference type="EMBL" id="GEN30189.1"/>
    </source>
</evidence>
<feature type="transmembrane region" description="Helical" evidence="2">
    <location>
        <begin position="12"/>
        <end position="31"/>
    </location>
</feature>
<evidence type="ECO:0000256" key="2">
    <source>
        <dbReference type="SAM" id="Phobius"/>
    </source>
</evidence>
<feature type="transmembrane region" description="Helical" evidence="2">
    <location>
        <begin position="71"/>
        <end position="91"/>
    </location>
</feature>
<protein>
    <recommendedName>
        <fullName evidence="3">Transglutaminase-like domain-containing protein</fullName>
    </recommendedName>
</protein>
<keyword evidence="2" id="KW-1133">Transmembrane helix</keyword>
<feature type="transmembrane region" description="Helical" evidence="2">
    <location>
        <begin position="145"/>
        <end position="164"/>
    </location>
</feature>
<name>A0A511UUC0_9BACI</name>
<feature type="transmembrane region" description="Helical" evidence="2">
    <location>
        <begin position="207"/>
        <end position="225"/>
    </location>
</feature>
<feature type="transmembrane region" description="Helical" evidence="2">
    <location>
        <begin position="608"/>
        <end position="629"/>
    </location>
</feature>
<dbReference type="EMBL" id="BJXW01000007">
    <property type="protein sequence ID" value="GEN30189.1"/>
    <property type="molecule type" value="Genomic_DNA"/>
</dbReference>
<gene>
    <name evidence="4" type="primary">yebA</name>
    <name evidence="4" type="ORF">CQU01_04270</name>
</gene>
<feature type="transmembrane region" description="Helical" evidence="2">
    <location>
        <begin position="43"/>
        <end position="64"/>
    </location>
</feature>
<dbReference type="PANTHER" id="PTHR42736">
    <property type="entry name" value="PROTEIN-GLUTAMINE GAMMA-GLUTAMYLTRANSFERASE"/>
    <property type="match status" value="1"/>
</dbReference>
<comment type="caution">
    <text evidence="4">The sequence shown here is derived from an EMBL/GenBank/DDBJ whole genome shotgun (WGS) entry which is preliminary data.</text>
</comment>
<dbReference type="InterPro" id="IPR038765">
    <property type="entry name" value="Papain-like_cys_pep_sf"/>
</dbReference>
<evidence type="ECO:0000259" key="3">
    <source>
        <dbReference type="SMART" id="SM00460"/>
    </source>
</evidence>
<sequence length="730" mass="85749">MTKQVNQPIVPRWYSAVLYFLGFLLFLEWLYPLQQVTDTQDMHVFLIYAVFCFLITFVQINGFLKFLLKSAGILFALHYVFFDDSIFHFVWIGEIIEDALQHMSFIYQRQWAMFSPLFRSLLFLVLIWLMSYLVHYWFVYAKKMLVFILLTFSYIAVLDTFMTYDAQWAIVRVFIFSFTALGMGHLIKEMEREGFRLSLPVKKQFKWLIPIITVVMFSTLLGYAAPKWEAKWEDPVPYLKDVAGINDHSIKKVGYGDDDSRLGGDFVEDDTPVFKATVQDKQYWRVETKDVYTGKGWIKSSSLTSIMEDVVPFSTFNPEIESERMEGVVAFEPGMEFKKLVYPYDLIDVKREDGDHVYFVDEAEAIRIEEGEIDKYELTYLQPSYPLDDLKQSNKPDLHSEDYNLEQFIQLPEELPSRIRELALEITEPYDTYYDQVKAIEQYFNQNGFVYQTSHIPVPGEDEDYVDQFLFDTKAGYCDNYSTSMVVMLRTLDIPARWVKGFTGGEEIDTVTKDGKTYRVFEVTNMNAHSWVEVFFPNIGWVPFEPTQGFSNLANFHTETEAVDEDILEAESEQPELNDESDEQNDLEEQLEDTSMPAESNQKTKTKWPMRIILGTLITIAIVGGIIIYRKRLYLETLWIEKRWERNQDTQAFQDLYHQLLKVLELNDQDKASHDTLREYARQVDMRYDTDAMGKLTVMYEHVLYRGNNNIDETEEVTQLWKDLIKRIMG</sequence>
<dbReference type="Gene3D" id="3.10.620.30">
    <property type="match status" value="1"/>
</dbReference>
<dbReference type="InterPro" id="IPR052901">
    <property type="entry name" value="Bact_TGase-like"/>
</dbReference>
<dbReference type="OrthoDB" id="9804872at2"/>
<feature type="region of interest" description="Disordered" evidence="1">
    <location>
        <begin position="572"/>
        <end position="602"/>
    </location>
</feature>
<evidence type="ECO:0000313" key="5">
    <source>
        <dbReference type="Proteomes" id="UP000321491"/>
    </source>
</evidence>
<proteinExistence type="predicted"/>
<dbReference type="SMART" id="SM00460">
    <property type="entry name" value="TGc"/>
    <property type="match status" value="1"/>
</dbReference>